<dbReference type="Gene3D" id="3.40.50.150">
    <property type="entry name" value="Vaccinia Virus protein VP39"/>
    <property type="match status" value="2"/>
</dbReference>
<evidence type="ECO:0000259" key="1">
    <source>
        <dbReference type="Pfam" id="PF06634"/>
    </source>
</evidence>
<comment type="caution">
    <text evidence="2">The sequence shown here is derived from an EMBL/GenBank/DDBJ whole genome shotgun (WGS) entry which is preliminary data.</text>
</comment>
<dbReference type="GO" id="GO:0003676">
    <property type="term" value="F:nucleic acid binding"/>
    <property type="evidence" value="ECO:0007669"/>
    <property type="project" value="InterPro"/>
</dbReference>
<reference evidence="2 3" key="1">
    <citation type="journal article" date="2018" name="Syst. Appl. Microbiol.">
        <title>A new symbiotic nanoarchaeote (Candidatus Nanoclepta minutus) and its host (Zestosphaera tikiterensis gen. nov., sp. nov.) from a New Zealand hot spring.</title>
        <authorList>
            <person name="St John E."/>
            <person name="Liu Y."/>
            <person name="Podar M."/>
            <person name="Stott M.B."/>
            <person name="Meneghin J."/>
            <person name="Chen Z."/>
            <person name="Lagutin K."/>
            <person name="Mitchell K."/>
            <person name="Reysenbach A.L."/>
        </authorList>
    </citation>
    <scope>NUCLEOTIDE SEQUENCE [LARGE SCALE GENOMIC DNA]</scope>
    <source>
        <strain evidence="2">NZ3</strain>
    </source>
</reference>
<dbReference type="InterPro" id="IPR002052">
    <property type="entry name" value="DNA_methylase_N6_adenine_CS"/>
</dbReference>
<keyword evidence="2" id="KW-0489">Methyltransferase</keyword>
<dbReference type="Pfam" id="PF06634">
    <property type="entry name" value="DUF1156"/>
    <property type="match status" value="1"/>
</dbReference>
<dbReference type="PROSITE" id="PS00092">
    <property type="entry name" value="N6_MTASE"/>
    <property type="match status" value="1"/>
</dbReference>
<dbReference type="GO" id="GO:0032259">
    <property type="term" value="P:methylation"/>
    <property type="evidence" value="ECO:0007669"/>
    <property type="project" value="UniProtKB-KW"/>
</dbReference>
<protein>
    <submittedName>
        <fullName evidence="2">DNA methylase</fullName>
    </submittedName>
</protein>
<organism evidence="2 3">
    <name type="scientific">Zestosphaera tikiterensis</name>
    <dbReference type="NCBI Taxonomy" id="1973259"/>
    <lineage>
        <taxon>Archaea</taxon>
        <taxon>Thermoproteota</taxon>
        <taxon>Thermoprotei</taxon>
        <taxon>Desulfurococcales</taxon>
        <taxon>Desulfurococcaceae</taxon>
        <taxon>Zestosphaera</taxon>
    </lineage>
</organism>
<feature type="domain" description="DUF1156" evidence="1">
    <location>
        <begin position="11"/>
        <end position="57"/>
    </location>
</feature>
<dbReference type="Proteomes" id="UP000244093">
    <property type="component" value="Unassembled WGS sequence"/>
</dbReference>
<dbReference type="InterPro" id="IPR029063">
    <property type="entry name" value="SAM-dependent_MTases_sf"/>
</dbReference>
<name>A0A2R7Y6H4_9CREN</name>
<keyword evidence="2" id="KW-0808">Transferase</keyword>
<dbReference type="EMBL" id="NBVN01000002">
    <property type="protein sequence ID" value="PUA33138.1"/>
    <property type="molecule type" value="Genomic_DNA"/>
</dbReference>
<dbReference type="SUPFAM" id="SSF53335">
    <property type="entry name" value="S-adenosyl-L-methionine-dependent methyltransferases"/>
    <property type="match status" value="1"/>
</dbReference>
<dbReference type="InterPro" id="IPR014455">
    <property type="entry name" value="N6_adenine_Mtase_MK1259"/>
</dbReference>
<evidence type="ECO:0000313" key="3">
    <source>
        <dbReference type="Proteomes" id="UP000244093"/>
    </source>
</evidence>
<dbReference type="GO" id="GO:0008168">
    <property type="term" value="F:methyltransferase activity"/>
    <property type="evidence" value="ECO:0007669"/>
    <property type="project" value="UniProtKB-KW"/>
</dbReference>
<sequence>MERKFIESSEFPLDLVNQASTKEKGSGRPDHWEMVFWWTRKPLASARAVIAGALLPYGIERSRFKTWLRLDSEKSPHRLNPTIPQDIFDKYFKDKKVLDPFAGFGSIPLEALRLGVKEVVAVELLPTAYVFLKAVLEYPKFAVEQGLGKGLIKDVEAWGNWILNKLKEDPEIKELYDEDVAVYIGAWEVKCPACGKYSPMIGNWWLARVKDKGRYAWIDWNEEHEEIIVKDLNKELKQKAVKPEEVSESKVRVREITYKIKEKNIEPRSETATCLHCKVEINHRVVNTELIRPGKGDKSKGVWYLKHAIKEWNENLEKYLNGEISLQQLLKSAARPKVFVRVKSVNEDLYFEPAKQEDNEKLWKALEKLKQIWGDPDIPTELFAPYQMGTAGALRITLWGFDKFYKLFNPRQLLTLVKLVKLIREAGKRVEEEKLREGWSKEEAYRYAEAVTTYLAIALVNFSDNFSLTTYWENTWLMLKRTMAFRGIAMTWNWCDANPVYNITGSWVRSLDNVSEGLSYLVSAVSGSPSRVRVLLDDATVLSKLSGEKFDVIVTDPPYADDVPYAELSDFYYVWLKRALSDVEGDNLRPRFLSEAFFDEFGVEIRTQWEVYAKREISDNEGRREYFGLSRDFSDLLAEAFANVLQYLDSNGVLVTYYVAKKEEAWVSLIDALWRRLGLVISAAYPIQTELEESVIARGKSSVLGGFVIVWRKTEGSSSYDVVDLASSEDRVKLVNFVANEFEKYSQFRKYFFIFSFIAGLSTLLRFREVRYGGITLSTENVVIAASSIGFEGSLKSVGVDVKDPHALAYLLLKLASKDGSISSDELSYVTYATGLSDSEMIKAGLITPVESGGPKVSKRRTYVVIMPKNTTATEFVSALSKVRGKSRILEAFREIQIGALTPSFKFESVKVKYGDVINEVLTLCMALTELAKREVLSIEDPDVKTAQAILNVRLKLV</sequence>
<dbReference type="PIRSF" id="PIRSF009427">
    <property type="entry name" value="UCP009427_DNAmts"/>
    <property type="match status" value="1"/>
</dbReference>
<dbReference type="AlphaFoldDB" id="A0A2R7Y6H4"/>
<gene>
    <name evidence="2" type="ORF">B7O98_01490</name>
</gene>
<dbReference type="InterPro" id="IPR009537">
    <property type="entry name" value="DUF1156"/>
</dbReference>
<accession>A0A2R7Y6H4</accession>
<proteinExistence type="predicted"/>
<evidence type="ECO:0000313" key="2">
    <source>
        <dbReference type="EMBL" id="PUA33138.1"/>
    </source>
</evidence>